<evidence type="ECO:0000313" key="2">
    <source>
        <dbReference type="EMBL" id="SHF27198.1"/>
    </source>
</evidence>
<feature type="transmembrane region" description="Helical" evidence="1">
    <location>
        <begin position="65"/>
        <end position="86"/>
    </location>
</feature>
<keyword evidence="1" id="KW-0812">Transmembrane</keyword>
<keyword evidence="1" id="KW-1133">Transmembrane helix</keyword>
<proteinExistence type="predicted"/>
<feature type="transmembrane region" description="Helical" evidence="1">
    <location>
        <begin position="6"/>
        <end position="27"/>
    </location>
</feature>
<reference evidence="2 3" key="1">
    <citation type="submission" date="2016-11" db="EMBL/GenBank/DDBJ databases">
        <authorList>
            <person name="Jaros S."/>
            <person name="Januszkiewicz K."/>
            <person name="Wedrychowicz H."/>
        </authorList>
    </citation>
    <scope>NUCLEOTIDE SEQUENCE [LARGE SCALE GENOMIC DNA]</scope>
    <source>
        <strain evidence="2 3">DSM 17459</strain>
    </source>
</reference>
<protein>
    <submittedName>
        <fullName evidence="2">Uncharacterized protein</fullName>
    </submittedName>
</protein>
<evidence type="ECO:0000313" key="3">
    <source>
        <dbReference type="Proteomes" id="UP000184245"/>
    </source>
</evidence>
<dbReference type="STRING" id="1122155.SAMN02745158_03103"/>
<dbReference type="RefSeq" id="WP_072853354.1">
    <property type="nucleotide sequence ID" value="NZ_FQVI01000019.1"/>
</dbReference>
<dbReference type="Proteomes" id="UP000184245">
    <property type="component" value="Unassembled WGS sequence"/>
</dbReference>
<feature type="transmembrane region" description="Helical" evidence="1">
    <location>
        <begin position="98"/>
        <end position="116"/>
    </location>
</feature>
<keyword evidence="3" id="KW-1185">Reference proteome</keyword>
<dbReference type="EMBL" id="FQVI01000019">
    <property type="protein sequence ID" value="SHF27198.1"/>
    <property type="molecule type" value="Genomic_DNA"/>
</dbReference>
<organism evidence="2 3">
    <name type="scientific">Lactonifactor longoviformis DSM 17459</name>
    <dbReference type="NCBI Taxonomy" id="1122155"/>
    <lineage>
        <taxon>Bacteria</taxon>
        <taxon>Bacillati</taxon>
        <taxon>Bacillota</taxon>
        <taxon>Clostridia</taxon>
        <taxon>Eubacteriales</taxon>
        <taxon>Clostridiaceae</taxon>
        <taxon>Lactonifactor</taxon>
    </lineage>
</organism>
<evidence type="ECO:0000256" key="1">
    <source>
        <dbReference type="SAM" id="Phobius"/>
    </source>
</evidence>
<keyword evidence="1" id="KW-0472">Membrane</keyword>
<gene>
    <name evidence="2" type="ORF">SAMN02745158_03103</name>
</gene>
<accession>A0A1M5AA81</accession>
<dbReference type="AlphaFoldDB" id="A0A1M5AA81"/>
<name>A0A1M5AA81_9CLOT</name>
<sequence length="304" mass="36908">MKSLLYNLFTVLVINLYFEMGMGILYCNHINVYPRNKCIYPKYNVRFKLFGYTKRNTVKGVPRELFFFKLYLLMSSGAVFVCGIYFFCKELKYFTKVMQGYCIAALFFSLLCIAIFERTVLLYQYKKLTIRNFFYLLFLSKRRRAKRYIGEAQIASTYKTRRRTYATVVCNNKEYKNVVVEAETPPLVLYKLLDVFWVERKEEKYFVYIEDIMRVMLEKKKDYKYYLRVSDLEIVPVFENYEQVIENSDNYILIPHLLKRAWDYEEGDLNYSITDRDMKAVERWCFSNKIRYCYRVMYQSMPLH</sequence>